<feature type="region of interest" description="Disordered" evidence="1">
    <location>
        <begin position="283"/>
        <end position="313"/>
    </location>
</feature>
<protein>
    <recommendedName>
        <fullName evidence="2">DUF4283 domain-containing protein</fullName>
    </recommendedName>
</protein>
<dbReference type="Pfam" id="PF14111">
    <property type="entry name" value="DUF4283"/>
    <property type="match status" value="1"/>
</dbReference>
<dbReference type="PANTHER" id="PTHR31286">
    <property type="entry name" value="GLYCINE-RICH CELL WALL STRUCTURAL PROTEIN 1.8-LIKE"/>
    <property type="match status" value="1"/>
</dbReference>
<evidence type="ECO:0000256" key="1">
    <source>
        <dbReference type="SAM" id="MobiDB-lite"/>
    </source>
</evidence>
<dbReference type="PANTHER" id="PTHR31286:SF167">
    <property type="entry name" value="OS09G0268800 PROTEIN"/>
    <property type="match status" value="1"/>
</dbReference>
<dbReference type="EMBL" id="JASCZI010272364">
    <property type="protein sequence ID" value="MED6221880.1"/>
    <property type="molecule type" value="Genomic_DNA"/>
</dbReference>
<comment type="caution">
    <text evidence="3">The sequence shown here is derived from an EMBL/GenBank/DDBJ whole genome shotgun (WGS) entry which is preliminary data.</text>
</comment>
<evidence type="ECO:0000259" key="2">
    <source>
        <dbReference type="Pfam" id="PF14111"/>
    </source>
</evidence>
<proteinExistence type="predicted"/>
<accession>A0ABU6ZIW6</accession>
<organism evidence="3 4">
    <name type="scientific">Stylosanthes scabra</name>
    <dbReference type="NCBI Taxonomy" id="79078"/>
    <lineage>
        <taxon>Eukaryota</taxon>
        <taxon>Viridiplantae</taxon>
        <taxon>Streptophyta</taxon>
        <taxon>Embryophyta</taxon>
        <taxon>Tracheophyta</taxon>
        <taxon>Spermatophyta</taxon>
        <taxon>Magnoliopsida</taxon>
        <taxon>eudicotyledons</taxon>
        <taxon>Gunneridae</taxon>
        <taxon>Pentapetalae</taxon>
        <taxon>rosids</taxon>
        <taxon>fabids</taxon>
        <taxon>Fabales</taxon>
        <taxon>Fabaceae</taxon>
        <taxon>Papilionoideae</taxon>
        <taxon>50 kb inversion clade</taxon>
        <taxon>dalbergioids sensu lato</taxon>
        <taxon>Dalbergieae</taxon>
        <taxon>Pterocarpus clade</taxon>
        <taxon>Stylosanthes</taxon>
    </lineage>
</organism>
<dbReference type="Proteomes" id="UP001341840">
    <property type="component" value="Unassembled WGS sequence"/>
</dbReference>
<evidence type="ECO:0000313" key="3">
    <source>
        <dbReference type="EMBL" id="MED6221880.1"/>
    </source>
</evidence>
<keyword evidence="4" id="KW-1185">Reference proteome</keyword>
<feature type="domain" description="DUF4283" evidence="2">
    <location>
        <begin position="36"/>
        <end position="118"/>
    </location>
</feature>
<sequence>MRNMKELRDSVTRFRRSVSAEKEGGLFKSDIQGGVERCSKSLIGRLLADRSFTAGTIKSALYSIWRQPEGFKVSDRGGNTFQFFFHDEKDFIRIERGGPWLFKNYIWNLKRWKLDKQFDDADFVHVPIWIQFWGLPEHYKTKEFGVKLGSSFGDVSEADVFQVRGKENSIVKVRPIERKPIPVNLIKNMANLSVHSQASINREEGEVMSISKPTFLPTSHNAADSVLKIKYNFMLRDATEKEMTGDSFVFHVEDNVSQISTKKESLKQQARRKFIKVLGAKRCAQGGKEDQVQKKRCSEGNTTAEEGEGATPQ</sequence>
<dbReference type="InterPro" id="IPR025558">
    <property type="entry name" value="DUF4283"/>
</dbReference>
<evidence type="ECO:0000313" key="4">
    <source>
        <dbReference type="Proteomes" id="UP001341840"/>
    </source>
</evidence>
<dbReference type="InterPro" id="IPR040256">
    <property type="entry name" value="At4g02000-like"/>
</dbReference>
<feature type="compositionally biased region" description="Low complexity" evidence="1">
    <location>
        <begin position="299"/>
        <end position="313"/>
    </location>
</feature>
<feature type="compositionally biased region" description="Basic and acidic residues" evidence="1">
    <location>
        <begin position="287"/>
        <end position="298"/>
    </location>
</feature>
<name>A0ABU6ZIW6_9FABA</name>
<gene>
    <name evidence="3" type="ORF">PIB30_059055</name>
</gene>
<reference evidence="3 4" key="1">
    <citation type="journal article" date="2023" name="Plants (Basel)">
        <title>Bridging the Gap: Combining Genomics and Transcriptomics Approaches to Understand Stylosanthes scabra, an Orphan Legume from the Brazilian Caatinga.</title>
        <authorList>
            <person name="Ferreira-Neto J.R.C."/>
            <person name="da Silva M.D."/>
            <person name="Binneck E."/>
            <person name="de Melo N.F."/>
            <person name="da Silva R.H."/>
            <person name="de Melo A.L.T.M."/>
            <person name="Pandolfi V."/>
            <person name="Bustamante F.O."/>
            <person name="Brasileiro-Vidal A.C."/>
            <person name="Benko-Iseppon A.M."/>
        </authorList>
    </citation>
    <scope>NUCLEOTIDE SEQUENCE [LARGE SCALE GENOMIC DNA]</scope>
    <source>
        <tissue evidence="3">Leaves</tissue>
    </source>
</reference>